<proteinExistence type="predicted"/>
<dbReference type="OrthoDB" id="4357512at2759"/>
<gene>
    <name evidence="1" type="ORF">PROQFM164_S03g001272</name>
</gene>
<dbReference type="Proteomes" id="UP000030686">
    <property type="component" value="Unassembled WGS sequence"/>
</dbReference>
<protein>
    <submittedName>
        <fullName evidence="1">Genomic scaffold, ProqFM164S03</fullName>
    </submittedName>
</protein>
<dbReference type="EMBL" id="HG792017">
    <property type="protein sequence ID" value="CDM34548.1"/>
    <property type="molecule type" value="Genomic_DNA"/>
</dbReference>
<reference evidence="1" key="1">
    <citation type="journal article" date="2014" name="Nat. Commun.">
        <title>Multiple recent horizontal transfers of a large genomic region in cheese making fungi.</title>
        <authorList>
            <person name="Cheeseman K."/>
            <person name="Ropars J."/>
            <person name="Renault P."/>
            <person name="Dupont J."/>
            <person name="Gouzy J."/>
            <person name="Branca A."/>
            <person name="Abraham A.L."/>
            <person name="Ceppi M."/>
            <person name="Conseiller E."/>
            <person name="Debuchy R."/>
            <person name="Malagnac F."/>
            <person name="Goarin A."/>
            <person name="Silar P."/>
            <person name="Lacoste S."/>
            <person name="Sallet E."/>
            <person name="Bensimon A."/>
            <person name="Giraud T."/>
            <person name="Brygoo Y."/>
        </authorList>
    </citation>
    <scope>NUCLEOTIDE SEQUENCE [LARGE SCALE GENOMIC DNA]</scope>
    <source>
        <strain evidence="1">FM164</strain>
    </source>
</reference>
<accession>W6QCX4</accession>
<evidence type="ECO:0000313" key="2">
    <source>
        <dbReference type="Proteomes" id="UP000030686"/>
    </source>
</evidence>
<sequence>MGEAVRSALVNAEQQHEERVKLLKQTHLGELTAVKVDYEGKLTKVTAGSKAETALSQQREVGEGAAQ</sequence>
<evidence type="ECO:0000313" key="1">
    <source>
        <dbReference type="EMBL" id="CDM34548.1"/>
    </source>
</evidence>
<name>W6QCX4_PENRF</name>
<keyword evidence="2" id="KW-1185">Reference proteome</keyword>
<dbReference type="AlphaFoldDB" id="W6QCX4"/>
<organism evidence="1 2">
    <name type="scientific">Penicillium roqueforti (strain FM164)</name>
    <dbReference type="NCBI Taxonomy" id="1365484"/>
    <lineage>
        <taxon>Eukaryota</taxon>
        <taxon>Fungi</taxon>
        <taxon>Dikarya</taxon>
        <taxon>Ascomycota</taxon>
        <taxon>Pezizomycotina</taxon>
        <taxon>Eurotiomycetes</taxon>
        <taxon>Eurotiomycetidae</taxon>
        <taxon>Eurotiales</taxon>
        <taxon>Aspergillaceae</taxon>
        <taxon>Penicillium</taxon>
    </lineage>
</organism>